<reference evidence="2 3" key="1">
    <citation type="submission" date="2024-10" db="EMBL/GenBank/DDBJ databases">
        <title>Updated reference genomes for cyclostephanoid diatoms.</title>
        <authorList>
            <person name="Roberts W.R."/>
            <person name="Alverson A.J."/>
        </authorList>
    </citation>
    <scope>NUCLEOTIDE SEQUENCE [LARGE SCALE GENOMIC DNA]</scope>
    <source>
        <strain evidence="2 3">AJA276-08</strain>
    </source>
</reference>
<dbReference type="Proteomes" id="UP001530315">
    <property type="component" value="Unassembled WGS sequence"/>
</dbReference>
<protein>
    <submittedName>
        <fullName evidence="2">Uncharacterized protein</fullName>
    </submittedName>
</protein>
<comment type="caution">
    <text evidence="2">The sequence shown here is derived from an EMBL/GenBank/DDBJ whole genome shotgun (WGS) entry which is preliminary data.</text>
</comment>
<evidence type="ECO:0000313" key="3">
    <source>
        <dbReference type="Proteomes" id="UP001530315"/>
    </source>
</evidence>
<dbReference type="EMBL" id="JALLAZ020001625">
    <property type="protein sequence ID" value="KAL3770597.1"/>
    <property type="molecule type" value="Genomic_DNA"/>
</dbReference>
<gene>
    <name evidence="2" type="ORF">ACHAW5_007738</name>
</gene>
<dbReference type="AlphaFoldDB" id="A0ABD3N482"/>
<keyword evidence="3" id="KW-1185">Reference proteome</keyword>
<evidence type="ECO:0000313" key="2">
    <source>
        <dbReference type="EMBL" id="KAL3770597.1"/>
    </source>
</evidence>
<feature type="compositionally biased region" description="Low complexity" evidence="1">
    <location>
        <begin position="13"/>
        <end position="25"/>
    </location>
</feature>
<organism evidence="2 3">
    <name type="scientific">Stephanodiscus triporus</name>
    <dbReference type="NCBI Taxonomy" id="2934178"/>
    <lineage>
        <taxon>Eukaryota</taxon>
        <taxon>Sar</taxon>
        <taxon>Stramenopiles</taxon>
        <taxon>Ochrophyta</taxon>
        <taxon>Bacillariophyta</taxon>
        <taxon>Coscinodiscophyceae</taxon>
        <taxon>Thalassiosirophycidae</taxon>
        <taxon>Stephanodiscales</taxon>
        <taxon>Stephanodiscaceae</taxon>
        <taxon>Stephanodiscus</taxon>
    </lineage>
</organism>
<feature type="compositionally biased region" description="Pro residues" evidence="1">
    <location>
        <begin position="26"/>
        <end position="37"/>
    </location>
</feature>
<name>A0ABD3N482_9STRA</name>
<proteinExistence type="predicted"/>
<feature type="compositionally biased region" description="Basic and acidic residues" evidence="1">
    <location>
        <begin position="40"/>
        <end position="62"/>
    </location>
</feature>
<feature type="region of interest" description="Disordered" evidence="1">
    <location>
        <begin position="1"/>
        <end position="88"/>
    </location>
</feature>
<feature type="compositionally biased region" description="Basic and acidic residues" evidence="1">
    <location>
        <begin position="78"/>
        <end position="88"/>
    </location>
</feature>
<evidence type="ECO:0000256" key="1">
    <source>
        <dbReference type="SAM" id="MobiDB-lite"/>
    </source>
</evidence>
<sequence>MPTAAAKPKENAKATTKAPKTASAPGPNPPASVPAPSKPSIDDRQEAAEAKLESESGQDCRKNKWRGRKPNESMFSSEKTRSMTTPKD</sequence>
<accession>A0ABD3N482</accession>